<keyword evidence="2" id="KW-1185">Reference proteome</keyword>
<evidence type="ECO:0000313" key="2">
    <source>
        <dbReference type="Proteomes" id="UP001558713"/>
    </source>
</evidence>
<accession>A0ABD1AH30</accession>
<dbReference type="Proteomes" id="UP001558713">
    <property type="component" value="Unassembled WGS sequence"/>
</dbReference>
<organism evidence="1 2">
    <name type="scientific">Cardamine amara subsp. amara</name>
    <dbReference type="NCBI Taxonomy" id="228776"/>
    <lineage>
        <taxon>Eukaryota</taxon>
        <taxon>Viridiplantae</taxon>
        <taxon>Streptophyta</taxon>
        <taxon>Embryophyta</taxon>
        <taxon>Tracheophyta</taxon>
        <taxon>Spermatophyta</taxon>
        <taxon>Magnoliopsida</taxon>
        <taxon>eudicotyledons</taxon>
        <taxon>Gunneridae</taxon>
        <taxon>Pentapetalae</taxon>
        <taxon>rosids</taxon>
        <taxon>malvids</taxon>
        <taxon>Brassicales</taxon>
        <taxon>Brassicaceae</taxon>
        <taxon>Cardamineae</taxon>
        <taxon>Cardamine</taxon>
    </lineage>
</organism>
<gene>
    <name evidence="1" type="ORF">V5N11_031165</name>
</gene>
<sequence>MLNSERCRNLYTRDGMLNPELVRVLKIPNWEYHTAEYLYELRLKVDHRLVRSVLEMDFELDIKIQFFKWTGATTKMFQHDSSSYMVLIRCLEEAKLYSEIHTTIQDVLNNTFVRFSLPQLSELSL</sequence>
<reference evidence="1 2" key="1">
    <citation type="submission" date="2024-04" db="EMBL/GenBank/DDBJ databases">
        <title>Genome assembly C_amara_ONT_v2.</title>
        <authorList>
            <person name="Yant L."/>
            <person name="Moore C."/>
            <person name="Slenker M."/>
        </authorList>
    </citation>
    <scope>NUCLEOTIDE SEQUENCE [LARGE SCALE GENOMIC DNA]</scope>
    <source>
        <tissue evidence="1">Leaf</tissue>
    </source>
</reference>
<comment type="caution">
    <text evidence="1">The sequence shown here is derived from an EMBL/GenBank/DDBJ whole genome shotgun (WGS) entry which is preliminary data.</text>
</comment>
<dbReference type="AlphaFoldDB" id="A0ABD1AH30"/>
<evidence type="ECO:0000313" key="1">
    <source>
        <dbReference type="EMBL" id="KAL1203354.1"/>
    </source>
</evidence>
<name>A0ABD1AH30_CARAN</name>
<protein>
    <submittedName>
        <fullName evidence="1">Pentatricopeptide repeat-containing protein</fullName>
    </submittedName>
</protein>
<proteinExistence type="predicted"/>
<dbReference type="EMBL" id="JBANAX010000560">
    <property type="protein sequence ID" value="KAL1203354.1"/>
    <property type="molecule type" value="Genomic_DNA"/>
</dbReference>